<dbReference type="Pfam" id="PF03006">
    <property type="entry name" value="HlyIII"/>
    <property type="match status" value="1"/>
</dbReference>
<keyword evidence="5 8" id="KW-0472">Membrane</keyword>
<evidence type="ECO:0000256" key="3">
    <source>
        <dbReference type="ARBA" id="ARBA00022692"/>
    </source>
</evidence>
<feature type="transmembrane region" description="Helical" evidence="8">
    <location>
        <begin position="291"/>
        <end position="310"/>
    </location>
</feature>
<keyword evidence="10" id="KW-1185">Reference proteome</keyword>
<dbReference type="GO" id="GO:0033211">
    <property type="term" value="P:adiponectin-activated signaling pathway"/>
    <property type="evidence" value="ECO:0007669"/>
    <property type="project" value="TreeGrafter"/>
</dbReference>
<feature type="binding site" evidence="6">
    <location>
        <position position="364"/>
    </location>
    <ligand>
        <name>Zn(2+)</name>
        <dbReference type="ChEBI" id="CHEBI:29105"/>
    </ligand>
</feature>
<keyword evidence="6" id="KW-0862">Zinc</keyword>
<keyword evidence="6" id="KW-0479">Metal-binding</keyword>
<evidence type="ECO:0000256" key="2">
    <source>
        <dbReference type="ARBA" id="ARBA00007018"/>
    </source>
</evidence>
<comment type="subcellular location">
    <subcellularLocation>
        <location evidence="1">Membrane</location>
        <topology evidence="1">Multi-pass membrane protein</topology>
    </subcellularLocation>
</comment>
<feature type="binding site" evidence="6">
    <location>
        <position position="214"/>
    </location>
    <ligand>
        <name>Zn(2+)</name>
        <dbReference type="ChEBI" id="CHEBI:29105"/>
    </ligand>
</feature>
<feature type="transmembrane region" description="Helical" evidence="8">
    <location>
        <begin position="322"/>
        <end position="341"/>
    </location>
</feature>
<feature type="transmembrane region" description="Helical" evidence="8">
    <location>
        <begin position="362"/>
        <end position="378"/>
    </location>
</feature>
<feature type="transmembrane region" description="Helical" evidence="8">
    <location>
        <begin position="194"/>
        <end position="218"/>
    </location>
</feature>
<sequence length="395" mass="44784">MDDPSSSGLGNFHRVPHGIPYSDSNEGDSDSFESLPPPIVDFDQYKVERFLQAPMCSGMKTSSNSDDNSESDLDIDPISPDLPTSVLGPSSLDIISLPNRAYDKAEEIARRVWEAGWTVVHHSHLPKWLRDNDFLIKGHRPPLNSFWACFKSIFRIHTETGNIWTHLLGFVAFLGVSVSFLVQPTIEIQWQEKAVFSAFFVGAIICLLFSWLFHTVYCHSERVGRFFNKLDYCGIALLTMGSFVPWLYYSFYCRMSPKIVYLVLIFVLGTACIVVSMWDKFAEPKYRPLRAGVFIGLGLSGVIPAMHYVITDGFWAAVDYAALGWLVLMAVLYILGALIYACRVPERIWPGRFDIWFQSHQIFHIFVIAAAFVHYHGISEIATYRLSFGDCVETE</sequence>
<feature type="transmembrane region" description="Helical" evidence="8">
    <location>
        <begin position="163"/>
        <end position="182"/>
    </location>
</feature>
<evidence type="ECO:0000256" key="4">
    <source>
        <dbReference type="ARBA" id="ARBA00022989"/>
    </source>
</evidence>
<dbReference type="InterPro" id="IPR004254">
    <property type="entry name" value="AdipoR/HlyIII-related"/>
</dbReference>
<evidence type="ECO:0008006" key="11">
    <source>
        <dbReference type="Google" id="ProtNLM"/>
    </source>
</evidence>
<feature type="region of interest" description="Disordered" evidence="7">
    <location>
        <begin position="1"/>
        <end position="37"/>
    </location>
</feature>
<dbReference type="Proteomes" id="UP001208570">
    <property type="component" value="Unassembled WGS sequence"/>
</dbReference>
<dbReference type="EMBL" id="JAODUP010000984">
    <property type="protein sequence ID" value="KAK2142212.1"/>
    <property type="molecule type" value="Genomic_DNA"/>
</dbReference>
<accession>A0AAD9IWG3</accession>
<comment type="caution">
    <text evidence="9">The sequence shown here is derived from an EMBL/GenBank/DDBJ whole genome shotgun (WGS) entry which is preliminary data.</text>
</comment>
<proteinExistence type="inferred from homology"/>
<protein>
    <recommendedName>
        <fullName evidence="11">Adiponectin receptor protein</fullName>
    </recommendedName>
</protein>
<comment type="similarity">
    <text evidence="2">Belongs to the ADIPOR family.</text>
</comment>
<evidence type="ECO:0000256" key="8">
    <source>
        <dbReference type="SAM" id="Phobius"/>
    </source>
</evidence>
<evidence type="ECO:0000313" key="9">
    <source>
        <dbReference type="EMBL" id="KAK2142212.1"/>
    </source>
</evidence>
<dbReference type="GO" id="GO:0005886">
    <property type="term" value="C:plasma membrane"/>
    <property type="evidence" value="ECO:0007669"/>
    <property type="project" value="TreeGrafter"/>
</dbReference>
<gene>
    <name evidence="9" type="ORF">LSH36_984g00053</name>
</gene>
<dbReference type="PANTHER" id="PTHR20855:SF52">
    <property type="entry name" value="ADIPONECTIN RECEPTOR PROTEIN"/>
    <property type="match status" value="1"/>
</dbReference>
<evidence type="ECO:0000313" key="10">
    <source>
        <dbReference type="Proteomes" id="UP001208570"/>
    </source>
</evidence>
<name>A0AAD9IWG3_9ANNE</name>
<evidence type="ECO:0000256" key="6">
    <source>
        <dbReference type="PIRSR" id="PIRSR604254-1"/>
    </source>
</evidence>
<dbReference type="GO" id="GO:0038023">
    <property type="term" value="F:signaling receptor activity"/>
    <property type="evidence" value="ECO:0007669"/>
    <property type="project" value="TreeGrafter"/>
</dbReference>
<dbReference type="AlphaFoldDB" id="A0AAD9IWG3"/>
<feature type="transmembrane region" description="Helical" evidence="8">
    <location>
        <begin position="230"/>
        <end position="248"/>
    </location>
</feature>
<feature type="transmembrane region" description="Helical" evidence="8">
    <location>
        <begin position="260"/>
        <end position="279"/>
    </location>
</feature>
<dbReference type="PANTHER" id="PTHR20855">
    <property type="entry name" value="ADIPOR/PROGESTIN RECEPTOR-RELATED"/>
    <property type="match status" value="1"/>
</dbReference>
<reference evidence="9" key="1">
    <citation type="journal article" date="2023" name="Mol. Biol. Evol.">
        <title>Third-Generation Sequencing Reveals the Adaptive Role of the Epigenome in Three Deep-Sea Polychaetes.</title>
        <authorList>
            <person name="Perez M."/>
            <person name="Aroh O."/>
            <person name="Sun Y."/>
            <person name="Lan Y."/>
            <person name="Juniper S.K."/>
            <person name="Young C.R."/>
            <person name="Angers B."/>
            <person name="Qian P.Y."/>
        </authorList>
    </citation>
    <scope>NUCLEOTIDE SEQUENCE</scope>
    <source>
        <strain evidence="9">P08H-3</strain>
    </source>
</reference>
<evidence type="ECO:0000256" key="7">
    <source>
        <dbReference type="SAM" id="MobiDB-lite"/>
    </source>
</evidence>
<organism evidence="9 10">
    <name type="scientific">Paralvinella palmiformis</name>
    <dbReference type="NCBI Taxonomy" id="53620"/>
    <lineage>
        <taxon>Eukaryota</taxon>
        <taxon>Metazoa</taxon>
        <taxon>Spiralia</taxon>
        <taxon>Lophotrochozoa</taxon>
        <taxon>Annelida</taxon>
        <taxon>Polychaeta</taxon>
        <taxon>Sedentaria</taxon>
        <taxon>Canalipalpata</taxon>
        <taxon>Terebellida</taxon>
        <taxon>Terebelliformia</taxon>
        <taxon>Alvinellidae</taxon>
        <taxon>Paralvinella</taxon>
    </lineage>
</organism>
<dbReference type="GO" id="GO:0046872">
    <property type="term" value="F:metal ion binding"/>
    <property type="evidence" value="ECO:0007669"/>
    <property type="project" value="UniProtKB-KW"/>
</dbReference>
<keyword evidence="3 8" id="KW-0812">Transmembrane</keyword>
<evidence type="ECO:0000256" key="5">
    <source>
        <dbReference type="ARBA" id="ARBA00023136"/>
    </source>
</evidence>
<keyword evidence="4 8" id="KW-1133">Transmembrane helix</keyword>
<feature type="binding site" evidence="6">
    <location>
        <position position="360"/>
    </location>
    <ligand>
        <name>Zn(2+)</name>
        <dbReference type="ChEBI" id="CHEBI:29105"/>
    </ligand>
</feature>
<evidence type="ECO:0000256" key="1">
    <source>
        <dbReference type="ARBA" id="ARBA00004141"/>
    </source>
</evidence>